<organism evidence="1 2">
    <name type="scientific">Pleomassaria siparia CBS 279.74</name>
    <dbReference type="NCBI Taxonomy" id="1314801"/>
    <lineage>
        <taxon>Eukaryota</taxon>
        <taxon>Fungi</taxon>
        <taxon>Dikarya</taxon>
        <taxon>Ascomycota</taxon>
        <taxon>Pezizomycotina</taxon>
        <taxon>Dothideomycetes</taxon>
        <taxon>Pleosporomycetidae</taxon>
        <taxon>Pleosporales</taxon>
        <taxon>Pleomassariaceae</taxon>
        <taxon>Pleomassaria</taxon>
    </lineage>
</organism>
<keyword evidence="2" id="KW-1185">Reference proteome</keyword>
<evidence type="ECO:0000313" key="1">
    <source>
        <dbReference type="EMBL" id="KAF2709179.1"/>
    </source>
</evidence>
<dbReference type="Proteomes" id="UP000799428">
    <property type="component" value="Unassembled WGS sequence"/>
</dbReference>
<sequence>MAVPRMNSNLGASRSGSSSPISFVITHIFTSTVTLSHRRTSEIALKNSRATKTSKSCRPQMLISPWSVLRFETVTPCLPPACLLCPQPIVTRLPHDTQTFTITIVDFGLRGMPGRNNGPVANLLAAQLAMDVLSCIQWVVAFQVLWGGCMDACLVVHFGPLNGEQVKKAQRPGCCGESDNRNLGSVL</sequence>
<protein>
    <submittedName>
        <fullName evidence="1">Uncharacterized protein</fullName>
    </submittedName>
</protein>
<proteinExistence type="predicted"/>
<dbReference type="EMBL" id="MU005770">
    <property type="protein sequence ID" value="KAF2709179.1"/>
    <property type="molecule type" value="Genomic_DNA"/>
</dbReference>
<accession>A0A6G1K8G2</accession>
<reference evidence="1" key="1">
    <citation type="journal article" date="2020" name="Stud. Mycol.">
        <title>101 Dothideomycetes genomes: a test case for predicting lifestyles and emergence of pathogens.</title>
        <authorList>
            <person name="Haridas S."/>
            <person name="Albert R."/>
            <person name="Binder M."/>
            <person name="Bloem J."/>
            <person name="Labutti K."/>
            <person name="Salamov A."/>
            <person name="Andreopoulos B."/>
            <person name="Baker S."/>
            <person name="Barry K."/>
            <person name="Bills G."/>
            <person name="Bluhm B."/>
            <person name="Cannon C."/>
            <person name="Castanera R."/>
            <person name="Culley D."/>
            <person name="Daum C."/>
            <person name="Ezra D."/>
            <person name="Gonzalez J."/>
            <person name="Henrissat B."/>
            <person name="Kuo A."/>
            <person name="Liang C."/>
            <person name="Lipzen A."/>
            <person name="Lutzoni F."/>
            <person name="Magnuson J."/>
            <person name="Mondo S."/>
            <person name="Nolan M."/>
            <person name="Ohm R."/>
            <person name="Pangilinan J."/>
            <person name="Park H.-J."/>
            <person name="Ramirez L."/>
            <person name="Alfaro M."/>
            <person name="Sun H."/>
            <person name="Tritt A."/>
            <person name="Yoshinaga Y."/>
            <person name="Zwiers L.-H."/>
            <person name="Turgeon B."/>
            <person name="Goodwin S."/>
            <person name="Spatafora J."/>
            <person name="Crous P."/>
            <person name="Grigoriev I."/>
        </authorList>
    </citation>
    <scope>NUCLEOTIDE SEQUENCE</scope>
    <source>
        <strain evidence="1">CBS 279.74</strain>
    </source>
</reference>
<evidence type="ECO:0000313" key="2">
    <source>
        <dbReference type="Proteomes" id="UP000799428"/>
    </source>
</evidence>
<dbReference type="AlphaFoldDB" id="A0A6G1K8G2"/>
<name>A0A6G1K8G2_9PLEO</name>
<gene>
    <name evidence="1" type="ORF">K504DRAFT_501922</name>
</gene>